<evidence type="ECO:0000313" key="2">
    <source>
        <dbReference type="EMBL" id="KAG9490822.1"/>
    </source>
</evidence>
<dbReference type="InterPro" id="IPR029337">
    <property type="entry name" value="INSYN2"/>
</dbReference>
<evidence type="ECO:0000313" key="3">
    <source>
        <dbReference type="Proteomes" id="UP000770717"/>
    </source>
</evidence>
<feature type="region of interest" description="Disordered" evidence="1">
    <location>
        <begin position="351"/>
        <end position="394"/>
    </location>
</feature>
<sequence length="526" mass="59213">MGRKEASALPNVPCSSMEQQTMKVRPVLLKRKSFDASDPTKQTNHRKNKSQQVRFKEDSTTQDEPDFVVLDSKPCDNISLVNGKAEKSHTRSMCLLPYPHSQKGLQNIAIQTSPSLRKHFPNFKAKKPSAIRPKGILSAESSCTQVNGELSDDDIATQISHLRLSDQFEEGLKQVRRSSPLLHTVPKAQSNGPISECSGLEFVEMLEQANVSIQLPDKPMKNPLEEMEKSNSDVQMHKTSENPMDCSLKSNLNTLQPSHVCEEEINTWDDAKQAEIFCPLKQNDLLPKKTNVECKRILTLSPSFNSNLSYCFHSEHQQTDNLEKFQDSALQPNDSHELTSFTNLDGLQAKEADITGSQKNTTETTGGTETTSSLPKIGIQHGANNDSKLTNPEHKAHGQFCSLQGKLHNVEESLQSNQEKIKILLNVIQDMEKARAFSEGRIFYRTGQDLNNCSTCQSTACIIYSVEYDFRQQEGRFLHTLKKLDKVDPSPVLPPAPKPEPETVNTEKQEVRKKPKKVKKKCFWWI</sequence>
<comment type="caution">
    <text evidence="2">The sequence shown here is derived from an EMBL/GenBank/DDBJ whole genome shotgun (WGS) entry which is preliminary data.</text>
</comment>
<feature type="region of interest" description="Disordered" evidence="1">
    <location>
        <begin position="488"/>
        <end position="518"/>
    </location>
</feature>
<dbReference type="Proteomes" id="UP000770717">
    <property type="component" value="Unassembled WGS sequence"/>
</dbReference>
<dbReference type="PANTHER" id="PTHR28682">
    <property type="entry name" value="INHIBITORY SYNAPTIC FACTOR 2A-RELATED"/>
    <property type="match status" value="1"/>
</dbReference>
<feature type="compositionally biased region" description="Polar residues" evidence="1">
    <location>
        <begin position="13"/>
        <end position="22"/>
    </location>
</feature>
<dbReference type="Pfam" id="PF15265">
    <property type="entry name" value="FAM196"/>
    <property type="match status" value="1"/>
</dbReference>
<dbReference type="EMBL" id="WNTK01000002">
    <property type="protein sequence ID" value="KAG9490822.1"/>
    <property type="molecule type" value="Genomic_DNA"/>
</dbReference>
<feature type="region of interest" description="Disordered" evidence="1">
    <location>
        <begin position="1"/>
        <end position="63"/>
    </location>
</feature>
<dbReference type="AlphaFoldDB" id="A0A8J6KFC4"/>
<dbReference type="OrthoDB" id="8679980at2759"/>
<feature type="compositionally biased region" description="Low complexity" evidence="1">
    <location>
        <begin position="361"/>
        <end position="371"/>
    </location>
</feature>
<organism evidence="2 3">
    <name type="scientific">Eleutherodactylus coqui</name>
    <name type="common">Puerto Rican coqui</name>
    <dbReference type="NCBI Taxonomy" id="57060"/>
    <lineage>
        <taxon>Eukaryota</taxon>
        <taxon>Metazoa</taxon>
        <taxon>Chordata</taxon>
        <taxon>Craniata</taxon>
        <taxon>Vertebrata</taxon>
        <taxon>Euteleostomi</taxon>
        <taxon>Amphibia</taxon>
        <taxon>Batrachia</taxon>
        <taxon>Anura</taxon>
        <taxon>Neobatrachia</taxon>
        <taxon>Hyloidea</taxon>
        <taxon>Eleutherodactylidae</taxon>
        <taxon>Eleutherodactylinae</taxon>
        <taxon>Eleutherodactylus</taxon>
        <taxon>Eleutherodactylus</taxon>
    </lineage>
</organism>
<keyword evidence="3" id="KW-1185">Reference proteome</keyword>
<evidence type="ECO:0008006" key="4">
    <source>
        <dbReference type="Google" id="ProtNLM"/>
    </source>
</evidence>
<proteinExistence type="predicted"/>
<dbReference type="PANTHER" id="PTHR28682:SF2">
    <property type="entry name" value="PROTEIN INSYN2B"/>
    <property type="match status" value="1"/>
</dbReference>
<protein>
    <recommendedName>
        <fullName evidence="4">Protein FAM196B</fullName>
    </recommendedName>
</protein>
<reference evidence="2" key="1">
    <citation type="thesis" date="2020" institute="ProQuest LLC" country="789 East Eisenhower Parkway, Ann Arbor, MI, USA">
        <title>Comparative Genomics and Chromosome Evolution.</title>
        <authorList>
            <person name="Mudd A.B."/>
        </authorList>
    </citation>
    <scope>NUCLEOTIDE SEQUENCE</scope>
    <source>
        <strain evidence="2">HN-11 Male</strain>
        <tissue evidence="2">Kidney and liver</tissue>
    </source>
</reference>
<feature type="compositionally biased region" description="Basic and acidic residues" evidence="1">
    <location>
        <begin position="499"/>
        <end position="512"/>
    </location>
</feature>
<evidence type="ECO:0000256" key="1">
    <source>
        <dbReference type="SAM" id="MobiDB-lite"/>
    </source>
</evidence>
<accession>A0A8J6KFC4</accession>
<name>A0A8J6KFC4_ELECQ</name>
<gene>
    <name evidence="2" type="ORF">GDO78_006255</name>
</gene>